<comment type="caution">
    <text evidence="2">The sequence shown here is derived from an EMBL/GenBank/DDBJ whole genome shotgun (WGS) entry which is preliminary data.</text>
</comment>
<gene>
    <name evidence="2" type="ORF">ACFPZI_07780</name>
</gene>
<dbReference type="RefSeq" id="WP_381360028.1">
    <property type="nucleotide sequence ID" value="NZ_JBHSOA010000013.1"/>
</dbReference>
<keyword evidence="1" id="KW-0175">Coiled coil</keyword>
<name>A0ABW1DSV6_9ACTN</name>
<feature type="coiled-coil region" evidence="1">
    <location>
        <begin position="10"/>
        <end position="54"/>
    </location>
</feature>
<evidence type="ECO:0000313" key="2">
    <source>
        <dbReference type="EMBL" id="MFC5851735.1"/>
    </source>
</evidence>
<evidence type="ECO:0000313" key="3">
    <source>
        <dbReference type="Proteomes" id="UP001596180"/>
    </source>
</evidence>
<proteinExistence type="predicted"/>
<dbReference type="Proteomes" id="UP001596180">
    <property type="component" value="Unassembled WGS sequence"/>
</dbReference>
<keyword evidence="3" id="KW-1185">Reference proteome</keyword>
<evidence type="ECO:0000256" key="1">
    <source>
        <dbReference type="SAM" id="Coils"/>
    </source>
</evidence>
<protein>
    <submittedName>
        <fullName evidence="2">Uncharacterized protein</fullName>
    </submittedName>
</protein>
<reference evidence="3" key="1">
    <citation type="journal article" date="2019" name="Int. J. Syst. Evol. Microbiol.">
        <title>The Global Catalogue of Microorganisms (GCM) 10K type strain sequencing project: providing services to taxonomists for standard genome sequencing and annotation.</title>
        <authorList>
            <consortium name="The Broad Institute Genomics Platform"/>
            <consortium name="The Broad Institute Genome Sequencing Center for Infectious Disease"/>
            <person name="Wu L."/>
            <person name="Ma J."/>
        </authorList>
    </citation>
    <scope>NUCLEOTIDE SEQUENCE [LARGE SCALE GENOMIC DNA]</scope>
    <source>
        <strain evidence="3">JCM 10411</strain>
    </source>
</reference>
<dbReference type="EMBL" id="JBHSOA010000013">
    <property type="protein sequence ID" value="MFC5851735.1"/>
    <property type="molecule type" value="Genomic_DNA"/>
</dbReference>
<sequence length="154" mass="17234">MAQDAETDLRELITARRAELEVQEEKLSQQLQEVRDELEELAVAERVARRLAEQARAEAERPVTPPAGQVAGRAVLAVPQCERDMDETVLPADYQRIMDAVRRADGPVMVKQVCGELGISLEPARSEAMRAKLNRLAERGWLRKLADGKFTTTL</sequence>
<accession>A0ABW1DSV6</accession>
<organism evidence="2 3">
    <name type="scientific">Streptomyces chlorus</name>
    <dbReference type="NCBI Taxonomy" id="887452"/>
    <lineage>
        <taxon>Bacteria</taxon>
        <taxon>Bacillati</taxon>
        <taxon>Actinomycetota</taxon>
        <taxon>Actinomycetes</taxon>
        <taxon>Kitasatosporales</taxon>
        <taxon>Streptomycetaceae</taxon>
        <taxon>Streptomyces</taxon>
    </lineage>
</organism>